<dbReference type="AlphaFoldDB" id="G8WPV0"/>
<keyword evidence="4" id="KW-1185">Reference proteome</keyword>
<dbReference type="HOGENOM" id="CLU_048112_0_0_11"/>
<dbReference type="InterPro" id="IPR011010">
    <property type="entry name" value="DNA_brk_join_enz"/>
</dbReference>
<dbReference type="PROSITE" id="PS51898">
    <property type="entry name" value="TYR_RECOMBINASE"/>
    <property type="match status" value="1"/>
</dbReference>
<dbReference type="SUPFAM" id="SSF56349">
    <property type="entry name" value="DNA breaking-rejoining enzymes"/>
    <property type="match status" value="1"/>
</dbReference>
<dbReference type="GO" id="GO:0003677">
    <property type="term" value="F:DNA binding"/>
    <property type="evidence" value="ECO:0007669"/>
    <property type="project" value="InterPro"/>
</dbReference>
<proteinExistence type="predicted"/>
<dbReference type="InterPro" id="IPR002104">
    <property type="entry name" value="Integrase_catalytic"/>
</dbReference>
<evidence type="ECO:0000259" key="2">
    <source>
        <dbReference type="PROSITE" id="PS51898"/>
    </source>
</evidence>
<evidence type="ECO:0000256" key="1">
    <source>
        <dbReference type="ARBA" id="ARBA00023172"/>
    </source>
</evidence>
<name>G8WPV0_STREN</name>
<dbReference type="PATRIC" id="fig|1003195.29.peg.513"/>
<dbReference type="PANTHER" id="PTHR30349:SF64">
    <property type="entry name" value="PROPHAGE INTEGRASE INTD-RELATED"/>
    <property type="match status" value="1"/>
</dbReference>
<accession>G8WPV0</accession>
<dbReference type="KEGG" id="scy:SCATT_05180"/>
<organism evidence="3 4">
    <name type="scientific">Streptantibioticus cattleyicolor (strain ATCC 35852 / DSM 46488 / JCM 4925 / NBRC 14057 / NRRL 8057)</name>
    <name type="common">Streptomyces cattleya</name>
    <dbReference type="NCBI Taxonomy" id="1003195"/>
    <lineage>
        <taxon>Bacteria</taxon>
        <taxon>Bacillati</taxon>
        <taxon>Actinomycetota</taxon>
        <taxon>Actinomycetes</taxon>
        <taxon>Kitasatosporales</taxon>
        <taxon>Streptomycetaceae</taxon>
        <taxon>Streptantibioticus</taxon>
    </lineage>
</organism>
<dbReference type="STRING" id="1003195.SCATT_05180"/>
<feature type="domain" description="Tyr recombinase" evidence="2">
    <location>
        <begin position="200"/>
        <end position="422"/>
    </location>
</feature>
<dbReference type="InterPro" id="IPR013762">
    <property type="entry name" value="Integrase-like_cat_sf"/>
</dbReference>
<dbReference type="GO" id="GO:0015074">
    <property type="term" value="P:DNA integration"/>
    <property type="evidence" value="ECO:0007669"/>
    <property type="project" value="InterPro"/>
</dbReference>
<evidence type="ECO:0000313" key="3">
    <source>
        <dbReference type="EMBL" id="AEW92889.1"/>
    </source>
</evidence>
<dbReference type="eggNOG" id="COG0582">
    <property type="taxonomic scope" value="Bacteria"/>
</dbReference>
<gene>
    <name evidence="3" type="ordered locus">SCATT_05180</name>
</gene>
<dbReference type="Proteomes" id="UP000007842">
    <property type="component" value="Chromosome"/>
</dbReference>
<dbReference type="PANTHER" id="PTHR30349">
    <property type="entry name" value="PHAGE INTEGRASE-RELATED"/>
    <property type="match status" value="1"/>
</dbReference>
<sequence>MRWLVAGEPFQDTFSKRAQADAFRSQLLTAARKGEGFSAYNGLPKSLVAKAATVNWYEFAIKYADRKWDSSAATTRRTTAKILARTTIALLPRQPTKVDPDMLRRALISFAFNKLKREQASSSVEQILRSVKRLSPTMAVWEAPDRIDGILAKIYTRLDGKPVAHSHKRLITRHLKLIFNYATECGVLSGNPIPKEKGRVKPKPVDKRSLVNRVVAGKLLDEVRDYRPNGETLHGYLATMYFAGLRPEEVSALVVGDVILPAEDADDQWGELVLHRAAPLAGRGWTNSGDPYDERQLKGRDEGDTRVVPCHPDLTTILREHVRGKKPGQLVFTGVKGGRVSPTVIGRAWDQARKAVLSAAEYASLLGKRPYDLRHTCLTTWLNNGAPPARVAYWAGNSVPVLLMTYVHCVEGEFEQLKARLESAQGALRAS</sequence>
<dbReference type="GO" id="GO:0006310">
    <property type="term" value="P:DNA recombination"/>
    <property type="evidence" value="ECO:0007669"/>
    <property type="project" value="UniProtKB-KW"/>
</dbReference>
<reference evidence="4" key="1">
    <citation type="submission" date="2011-12" db="EMBL/GenBank/DDBJ databases">
        <title>Complete genome sequence of Streptomyces cattleya strain DSM 46488.</title>
        <authorList>
            <person name="Ou H.-Y."/>
            <person name="Li P."/>
            <person name="Zhao C."/>
            <person name="O'Hagan D."/>
            <person name="Deng Z."/>
        </authorList>
    </citation>
    <scope>NUCLEOTIDE SEQUENCE [LARGE SCALE GENOMIC DNA]</scope>
    <source>
        <strain evidence="4">ATCC 35852 / DSM 46488 / JCM 4925 / NBRC 14057 / NRRL 8057</strain>
    </source>
</reference>
<dbReference type="Gene3D" id="1.10.443.10">
    <property type="entry name" value="Intergrase catalytic core"/>
    <property type="match status" value="1"/>
</dbReference>
<protein>
    <submittedName>
        <fullName evidence="3">Phage integrase family protein</fullName>
    </submittedName>
</protein>
<dbReference type="EMBL" id="CP003219">
    <property type="protein sequence ID" value="AEW92889.1"/>
    <property type="molecule type" value="Genomic_DNA"/>
</dbReference>
<evidence type="ECO:0000313" key="4">
    <source>
        <dbReference type="Proteomes" id="UP000007842"/>
    </source>
</evidence>
<keyword evidence="1" id="KW-0233">DNA recombination</keyword>
<dbReference type="InterPro" id="IPR050090">
    <property type="entry name" value="Tyrosine_recombinase_XerCD"/>
</dbReference>